<evidence type="ECO:0000256" key="3">
    <source>
        <dbReference type="ARBA" id="ARBA00023163"/>
    </source>
</evidence>
<reference evidence="5 6" key="1">
    <citation type="journal article" date="2013" name="Genome Announc.">
        <title>Draft Genome Sequence of Pseudomonas fluorescens LMG 5329, a White Line-Inducing Principle-Producing Bioindicator for the Mushroom Pathogen Pseudomonas tolaasii.</title>
        <authorList>
            <person name="Ghequire M.G."/>
            <person name="Rokni-Zadeh H."/>
            <person name="Zarrineh P."/>
            <person name="De Mot R."/>
        </authorList>
    </citation>
    <scope>NUCLEOTIDE SEQUENCE [LARGE SCALE GENOMIC DNA]</scope>
    <source>
        <strain evidence="5 6">LMG 5329</strain>
    </source>
</reference>
<dbReference type="EMBL" id="ASGY01000181">
    <property type="protein sequence ID" value="KGE65565.1"/>
    <property type="molecule type" value="Genomic_DNA"/>
</dbReference>
<dbReference type="SUPFAM" id="SSF46785">
    <property type="entry name" value="Winged helix' DNA-binding domain"/>
    <property type="match status" value="1"/>
</dbReference>
<organism evidence="5 6">
    <name type="scientific">Pseudomonas fluorescens LMG 5329</name>
    <dbReference type="NCBI Taxonomy" id="1324332"/>
    <lineage>
        <taxon>Bacteria</taxon>
        <taxon>Pseudomonadati</taxon>
        <taxon>Pseudomonadota</taxon>
        <taxon>Gammaproteobacteria</taxon>
        <taxon>Pseudomonadales</taxon>
        <taxon>Pseudomonadaceae</taxon>
        <taxon>Pseudomonas</taxon>
    </lineage>
</organism>
<name>A0A0A1YU76_PSEFL</name>
<dbReference type="PRINTS" id="PR00598">
    <property type="entry name" value="HTHMARR"/>
</dbReference>
<feature type="domain" description="HTH marR-type" evidence="4">
    <location>
        <begin position="11"/>
        <end position="143"/>
    </location>
</feature>
<dbReference type="Pfam" id="PF01047">
    <property type="entry name" value="MarR"/>
    <property type="match status" value="1"/>
</dbReference>
<evidence type="ECO:0000313" key="5">
    <source>
        <dbReference type="EMBL" id="KGE65565.1"/>
    </source>
</evidence>
<dbReference type="InterPro" id="IPR023187">
    <property type="entry name" value="Tscrpt_reg_MarR-type_CS"/>
</dbReference>
<dbReference type="Gene3D" id="1.10.10.10">
    <property type="entry name" value="Winged helix-like DNA-binding domain superfamily/Winged helix DNA-binding domain"/>
    <property type="match status" value="1"/>
</dbReference>
<keyword evidence="3" id="KW-0804">Transcription</keyword>
<dbReference type="SMART" id="SM00347">
    <property type="entry name" value="HTH_MARR"/>
    <property type="match status" value="1"/>
</dbReference>
<dbReference type="GO" id="GO:0003700">
    <property type="term" value="F:DNA-binding transcription factor activity"/>
    <property type="evidence" value="ECO:0007669"/>
    <property type="project" value="InterPro"/>
</dbReference>
<protein>
    <submittedName>
        <fullName evidence="5">MarR family transcriptional regulator</fullName>
    </submittedName>
</protein>
<dbReference type="Proteomes" id="UP000030060">
    <property type="component" value="Unassembled WGS sequence"/>
</dbReference>
<sequence length="157" mass="17474">MSHFTPDSFRNCHLGLLLGRAALLKDRIIDTHMEPHGVTAAQFKVLIIIAQFDVDTPAELCRNLSLDSGSMTRMLDRLEQKGLLARQRSEQDRRQVRLVLTEDGQRLADMLPHIGAQSMNELAGALEPGELQTLERILKKILVAAGDAIVIQRVGNE</sequence>
<dbReference type="AlphaFoldDB" id="A0A0A1YU76"/>
<dbReference type="RefSeq" id="WP_016977433.1">
    <property type="nucleotide sequence ID" value="NZ_ASGY01000181.1"/>
</dbReference>
<dbReference type="GeneID" id="88826016"/>
<accession>A0A0A1YU76</accession>
<proteinExistence type="predicted"/>
<dbReference type="PROSITE" id="PS50995">
    <property type="entry name" value="HTH_MARR_2"/>
    <property type="match status" value="1"/>
</dbReference>
<dbReference type="InterPro" id="IPR036390">
    <property type="entry name" value="WH_DNA-bd_sf"/>
</dbReference>
<evidence type="ECO:0000256" key="1">
    <source>
        <dbReference type="ARBA" id="ARBA00023015"/>
    </source>
</evidence>
<dbReference type="InterPro" id="IPR000835">
    <property type="entry name" value="HTH_MarR-typ"/>
</dbReference>
<dbReference type="PANTHER" id="PTHR42756">
    <property type="entry name" value="TRANSCRIPTIONAL REGULATOR, MARR"/>
    <property type="match status" value="1"/>
</dbReference>
<comment type="caution">
    <text evidence="5">The sequence shown here is derived from an EMBL/GenBank/DDBJ whole genome shotgun (WGS) entry which is preliminary data.</text>
</comment>
<evidence type="ECO:0000256" key="2">
    <source>
        <dbReference type="ARBA" id="ARBA00023125"/>
    </source>
</evidence>
<gene>
    <name evidence="5" type="ORF">K814_0123420</name>
</gene>
<dbReference type="PANTHER" id="PTHR42756:SF1">
    <property type="entry name" value="TRANSCRIPTIONAL REPRESSOR OF EMRAB OPERON"/>
    <property type="match status" value="1"/>
</dbReference>
<evidence type="ECO:0000259" key="4">
    <source>
        <dbReference type="PROSITE" id="PS50995"/>
    </source>
</evidence>
<dbReference type="GO" id="GO:0003677">
    <property type="term" value="F:DNA binding"/>
    <property type="evidence" value="ECO:0007669"/>
    <property type="project" value="UniProtKB-KW"/>
</dbReference>
<evidence type="ECO:0000313" key="6">
    <source>
        <dbReference type="Proteomes" id="UP000030060"/>
    </source>
</evidence>
<keyword evidence="1" id="KW-0805">Transcription regulation</keyword>
<dbReference type="PROSITE" id="PS01117">
    <property type="entry name" value="HTH_MARR_1"/>
    <property type="match status" value="1"/>
</dbReference>
<dbReference type="OrthoDB" id="6195716at2"/>
<keyword evidence="2" id="KW-0238">DNA-binding</keyword>
<dbReference type="InterPro" id="IPR036388">
    <property type="entry name" value="WH-like_DNA-bd_sf"/>
</dbReference>